<dbReference type="GO" id="GO:0016740">
    <property type="term" value="F:transferase activity"/>
    <property type="evidence" value="ECO:0007669"/>
    <property type="project" value="UniProtKB-KW"/>
</dbReference>
<comment type="similarity">
    <text evidence="4">Belongs to the class I-like SAM-binding methyltransferase superfamily.</text>
</comment>
<evidence type="ECO:0000313" key="6">
    <source>
        <dbReference type="Proteomes" id="UP000054217"/>
    </source>
</evidence>
<keyword evidence="6" id="KW-1185">Reference proteome</keyword>
<reference evidence="5 6" key="1">
    <citation type="submission" date="2014-04" db="EMBL/GenBank/DDBJ databases">
        <authorList>
            <consortium name="DOE Joint Genome Institute"/>
            <person name="Kuo A."/>
            <person name="Kohler A."/>
            <person name="Costa M.D."/>
            <person name="Nagy L.G."/>
            <person name="Floudas D."/>
            <person name="Copeland A."/>
            <person name="Barry K.W."/>
            <person name="Cichocki N."/>
            <person name="Veneault-Fourrey C."/>
            <person name="LaButti K."/>
            <person name="Lindquist E.A."/>
            <person name="Lipzen A."/>
            <person name="Lundell T."/>
            <person name="Morin E."/>
            <person name="Murat C."/>
            <person name="Sun H."/>
            <person name="Tunlid A."/>
            <person name="Henrissat B."/>
            <person name="Grigoriev I.V."/>
            <person name="Hibbett D.S."/>
            <person name="Martin F."/>
            <person name="Nordberg H.P."/>
            <person name="Cantor M.N."/>
            <person name="Hua S.X."/>
        </authorList>
    </citation>
    <scope>NUCLEOTIDE SEQUENCE [LARGE SCALE GENOMIC DNA]</scope>
    <source>
        <strain evidence="5 6">Marx 270</strain>
    </source>
</reference>
<evidence type="ECO:0000256" key="3">
    <source>
        <dbReference type="ARBA" id="ARBA00022691"/>
    </source>
</evidence>
<dbReference type="InParanoid" id="A0A0C3JXV0"/>
<proteinExistence type="inferred from homology"/>
<protein>
    <recommendedName>
        <fullName evidence="7">Methyltransferase domain-containing protein</fullName>
    </recommendedName>
</protein>
<dbReference type="InterPro" id="IPR029063">
    <property type="entry name" value="SAM-dependent_MTases_sf"/>
</dbReference>
<keyword evidence="2" id="KW-0808">Transferase</keyword>
<dbReference type="PANTHER" id="PTHR35897">
    <property type="entry name" value="METHYLTRANSFERASE AUSD"/>
    <property type="match status" value="1"/>
</dbReference>
<comment type="pathway">
    <text evidence="1">Secondary metabolite biosynthesis.</text>
</comment>
<evidence type="ECO:0000313" key="5">
    <source>
        <dbReference type="EMBL" id="KIO13963.1"/>
    </source>
</evidence>
<dbReference type="SUPFAM" id="SSF53335">
    <property type="entry name" value="S-adenosyl-L-methionine-dependent methyltransferases"/>
    <property type="match status" value="1"/>
</dbReference>
<evidence type="ECO:0000256" key="1">
    <source>
        <dbReference type="ARBA" id="ARBA00005179"/>
    </source>
</evidence>
<dbReference type="OrthoDB" id="2094832at2759"/>
<dbReference type="STRING" id="870435.A0A0C3JXV0"/>
<dbReference type="AlphaFoldDB" id="A0A0C3JXV0"/>
<sequence length="360" mass="39954">MTTKARLRQILSYVRPPYSVPTSLRWLPLASSSGPASCSLLIKHYSTSFHTSATLSSSRVRKAQLGPDIVLNEDFALPVNADLYAPLPEELEFLKATTGIEDEEALKAHVLMVQQQAYKVAPYPCIYTYCFVKTPATMQSVYQDILKIGRECENAVLLDVGSGMGPDCRKFALDGFPAKNIVATDLVEEFLDLGHVLFKTTKETFPANFVAGDVFNPAFLSIAQPARGAVRTPRPDLTTLTSLNPLHGHCSVINATGFFHLFNKEQQVHLARAVAGLLSPEPGSLICGLDFAAKEKGLVEFDIDGIKKYRLLSHSPESWMKLWYENVFSERGEVKVQANYTEVEVLGKPIPCLLWYVRRL</sequence>
<keyword evidence="3" id="KW-0949">S-adenosyl-L-methionine</keyword>
<evidence type="ECO:0000256" key="2">
    <source>
        <dbReference type="ARBA" id="ARBA00022679"/>
    </source>
</evidence>
<dbReference type="Proteomes" id="UP000054217">
    <property type="component" value="Unassembled WGS sequence"/>
</dbReference>
<dbReference type="EMBL" id="KN831945">
    <property type="protein sequence ID" value="KIO13963.1"/>
    <property type="molecule type" value="Genomic_DNA"/>
</dbReference>
<evidence type="ECO:0008006" key="7">
    <source>
        <dbReference type="Google" id="ProtNLM"/>
    </source>
</evidence>
<dbReference type="InterPro" id="IPR051654">
    <property type="entry name" value="Meroterpenoid_MTases"/>
</dbReference>
<dbReference type="PANTHER" id="PTHR35897:SF1">
    <property type="entry name" value="METHYLTRANSFERASE AUSD"/>
    <property type="match status" value="1"/>
</dbReference>
<name>A0A0C3JXV0_PISTI</name>
<dbReference type="HOGENOM" id="CLU_051542_1_1_1"/>
<reference evidence="6" key="2">
    <citation type="submission" date="2015-01" db="EMBL/GenBank/DDBJ databases">
        <title>Evolutionary Origins and Diversification of the Mycorrhizal Mutualists.</title>
        <authorList>
            <consortium name="DOE Joint Genome Institute"/>
            <consortium name="Mycorrhizal Genomics Consortium"/>
            <person name="Kohler A."/>
            <person name="Kuo A."/>
            <person name="Nagy L.G."/>
            <person name="Floudas D."/>
            <person name="Copeland A."/>
            <person name="Barry K.W."/>
            <person name="Cichocki N."/>
            <person name="Veneault-Fourrey C."/>
            <person name="LaButti K."/>
            <person name="Lindquist E.A."/>
            <person name="Lipzen A."/>
            <person name="Lundell T."/>
            <person name="Morin E."/>
            <person name="Murat C."/>
            <person name="Riley R."/>
            <person name="Ohm R."/>
            <person name="Sun H."/>
            <person name="Tunlid A."/>
            <person name="Henrissat B."/>
            <person name="Grigoriev I.V."/>
            <person name="Hibbett D.S."/>
            <person name="Martin F."/>
        </authorList>
    </citation>
    <scope>NUCLEOTIDE SEQUENCE [LARGE SCALE GENOMIC DNA]</scope>
    <source>
        <strain evidence="6">Marx 270</strain>
    </source>
</reference>
<accession>A0A0C3JXV0</accession>
<gene>
    <name evidence="5" type="ORF">M404DRAFT_992214</name>
</gene>
<dbReference type="Gene3D" id="3.40.50.150">
    <property type="entry name" value="Vaccinia Virus protein VP39"/>
    <property type="match status" value="1"/>
</dbReference>
<evidence type="ECO:0000256" key="4">
    <source>
        <dbReference type="ARBA" id="ARBA00038314"/>
    </source>
</evidence>
<organism evidence="5 6">
    <name type="scientific">Pisolithus tinctorius Marx 270</name>
    <dbReference type="NCBI Taxonomy" id="870435"/>
    <lineage>
        <taxon>Eukaryota</taxon>
        <taxon>Fungi</taxon>
        <taxon>Dikarya</taxon>
        <taxon>Basidiomycota</taxon>
        <taxon>Agaricomycotina</taxon>
        <taxon>Agaricomycetes</taxon>
        <taxon>Agaricomycetidae</taxon>
        <taxon>Boletales</taxon>
        <taxon>Sclerodermatineae</taxon>
        <taxon>Pisolithaceae</taxon>
        <taxon>Pisolithus</taxon>
    </lineage>
</organism>